<dbReference type="SUPFAM" id="SSF51126">
    <property type="entry name" value="Pectin lyase-like"/>
    <property type="match status" value="1"/>
</dbReference>
<evidence type="ECO:0000256" key="1">
    <source>
        <dbReference type="SAM" id="SignalP"/>
    </source>
</evidence>
<dbReference type="GO" id="GO:0004650">
    <property type="term" value="F:polygalacturonase activity"/>
    <property type="evidence" value="ECO:0007669"/>
    <property type="project" value="InterPro"/>
</dbReference>
<dbReference type="Pfam" id="PF12708">
    <property type="entry name" value="Pect-lyase_RHGA_epim"/>
    <property type="match status" value="1"/>
</dbReference>
<evidence type="ECO:0000313" key="4">
    <source>
        <dbReference type="Proteomes" id="UP000181980"/>
    </source>
</evidence>
<dbReference type="Proteomes" id="UP000181980">
    <property type="component" value="Unassembled WGS sequence"/>
</dbReference>
<sequence>MTRQISRRTVLKTMGATSALAVAGIPALPARADATAPALYPEQLRNLVPGTAVQLNGAGFSATSQLRLWTVADDVTPPSGGVPALPATPPAGAAPLTPAGVTATSLAAIPPAGSRTVQAAYVSSADGTSWSAPLLLNAAEPWFHTRPAPEPGQTIDVIGANLHLGGGTPAVYLRGSTGTLHACAVTVISRFELTATVPASIAPGSYDLLVSNGRGGHHGYSEKLTVQVTSPAAPPAGAIDVVTDHGADPTGTADSTAAIQAALTAAAATPGGATVSIPAGNYAVSGRMTFPATANPIHLVGDGQGSTAIRMSDASTFGADFPLETPDDVYGVGPADQKSLFYLDAANGAVVIRDLSIDANDRRAVGIGVNRRHNVTIQNTTIVCNDYPSNVWLRTGVNGVFAYGCRNLRVLECDIDSNNCVVLGAMLDVEIADCALRACFPRVNGEPNHPQPDADNTAVRIAGSRRIAVRRNDFQRSSTTFYYARGLGAGGSKLAAFSYGPAEACGLEDVIVAHNTLDGAGEPNGNNGEAFVGDTFTTKPGERVQLPVVSATSTTVTVPTGTFDTAGSFDVIGAHVFVLSGTGEGQVRRVQAHTTDTVTVAEPWSVVPDSTSIITVVITHVRQLYVHNTVTTCPKYLGNYGPSYYSICAENTFDGDGAFPSGSTGLDQGVGGAAALRGTAPSFDYKIQFYNEVSDNQINTGRVFYSYTNTAGASSAPAGPIVRSNALVRNTVTNSPEAAKLFTTTAAVAAPWGRYNLSALNASAGSSTSTVIGAGFDTTYYQGPATGLTDGGSGTVTL</sequence>
<evidence type="ECO:0000313" key="3">
    <source>
        <dbReference type="EMBL" id="SEE74729.1"/>
    </source>
</evidence>
<dbReference type="InterPro" id="IPR012334">
    <property type="entry name" value="Pectin_lyas_fold"/>
</dbReference>
<dbReference type="InterPro" id="IPR006311">
    <property type="entry name" value="TAT_signal"/>
</dbReference>
<accession>A0A1H5LCG6</accession>
<dbReference type="PROSITE" id="PS51318">
    <property type="entry name" value="TAT"/>
    <property type="match status" value="1"/>
</dbReference>
<dbReference type="STRING" id="561176.SAMN04488561_2528"/>
<dbReference type="Gene3D" id="2.160.20.10">
    <property type="entry name" value="Single-stranded right-handed beta-helix, Pectin lyase-like"/>
    <property type="match status" value="1"/>
</dbReference>
<dbReference type="EMBL" id="FNUC01000003">
    <property type="protein sequence ID" value="SEE74729.1"/>
    <property type="molecule type" value="Genomic_DNA"/>
</dbReference>
<keyword evidence="3" id="KW-0456">Lyase</keyword>
<evidence type="ECO:0000259" key="2">
    <source>
        <dbReference type="Pfam" id="PF12708"/>
    </source>
</evidence>
<dbReference type="InterPro" id="IPR011050">
    <property type="entry name" value="Pectin_lyase_fold/virulence"/>
</dbReference>
<protein>
    <submittedName>
        <fullName evidence="3">Pectate lyase superfamily protein</fullName>
    </submittedName>
</protein>
<keyword evidence="1" id="KW-0732">Signal</keyword>
<organism evidence="3 4">
    <name type="scientific">Jiangella alba</name>
    <dbReference type="NCBI Taxonomy" id="561176"/>
    <lineage>
        <taxon>Bacteria</taxon>
        <taxon>Bacillati</taxon>
        <taxon>Actinomycetota</taxon>
        <taxon>Actinomycetes</taxon>
        <taxon>Jiangellales</taxon>
        <taxon>Jiangellaceae</taxon>
        <taxon>Jiangella</taxon>
    </lineage>
</organism>
<dbReference type="GO" id="GO:0016829">
    <property type="term" value="F:lyase activity"/>
    <property type="evidence" value="ECO:0007669"/>
    <property type="project" value="UniProtKB-KW"/>
</dbReference>
<proteinExistence type="predicted"/>
<feature type="chain" id="PRO_5010260158" evidence="1">
    <location>
        <begin position="33"/>
        <end position="798"/>
    </location>
</feature>
<reference evidence="4" key="1">
    <citation type="submission" date="2016-10" db="EMBL/GenBank/DDBJ databases">
        <authorList>
            <person name="Varghese N."/>
            <person name="Submissions S."/>
        </authorList>
    </citation>
    <scope>NUCLEOTIDE SEQUENCE [LARGE SCALE GENOMIC DNA]</scope>
    <source>
        <strain evidence="4">DSM 45237</strain>
    </source>
</reference>
<dbReference type="PANTHER" id="PTHR33928">
    <property type="entry name" value="POLYGALACTURONASE QRT3"/>
    <property type="match status" value="1"/>
</dbReference>
<dbReference type="InterPro" id="IPR039279">
    <property type="entry name" value="QRT3-like"/>
</dbReference>
<dbReference type="InterPro" id="IPR024535">
    <property type="entry name" value="RHGA/B-epi-like_pectate_lyase"/>
</dbReference>
<feature type="domain" description="Rhamnogalacturonase A/B/Epimerase-like pectate lyase" evidence="2">
    <location>
        <begin position="242"/>
        <end position="388"/>
    </location>
</feature>
<dbReference type="RefSeq" id="WP_171906907.1">
    <property type="nucleotide sequence ID" value="NZ_FNUC01000003.1"/>
</dbReference>
<dbReference type="PANTHER" id="PTHR33928:SF2">
    <property type="entry name" value="PECTATE LYASE SUPERFAMILY PROTEIN DOMAIN-CONTAINING PROTEIN-RELATED"/>
    <property type="match status" value="1"/>
</dbReference>
<gene>
    <name evidence="3" type="ORF">SAMN04488561_2528</name>
</gene>
<keyword evidence="4" id="KW-1185">Reference proteome</keyword>
<name>A0A1H5LCG6_9ACTN</name>
<dbReference type="AlphaFoldDB" id="A0A1H5LCG6"/>
<feature type="signal peptide" evidence="1">
    <location>
        <begin position="1"/>
        <end position="32"/>
    </location>
</feature>